<dbReference type="PROSITE" id="PS51192">
    <property type="entry name" value="HELICASE_ATP_BIND_1"/>
    <property type="match status" value="1"/>
</dbReference>
<dbReference type="Proteomes" id="UP000033918">
    <property type="component" value="Unassembled WGS sequence"/>
</dbReference>
<name>A0A0G0WWS0_9BACT</name>
<dbReference type="GO" id="GO:0016787">
    <property type="term" value="F:hydrolase activity"/>
    <property type="evidence" value="ECO:0007669"/>
    <property type="project" value="UniProtKB-KW"/>
</dbReference>
<keyword evidence="2 7" id="KW-0378">Hydrolase</keyword>
<dbReference type="InterPro" id="IPR014001">
    <property type="entry name" value="Helicase_ATP-bd"/>
</dbReference>
<dbReference type="InterPro" id="IPR044742">
    <property type="entry name" value="DEAD/DEAH_RhlB"/>
</dbReference>
<dbReference type="EMBL" id="LCAK01000003">
    <property type="protein sequence ID" value="KKR88895.1"/>
    <property type="molecule type" value="Genomic_DNA"/>
</dbReference>
<dbReference type="InterPro" id="IPR027417">
    <property type="entry name" value="P-loop_NTPase"/>
</dbReference>
<evidence type="ECO:0000256" key="3">
    <source>
        <dbReference type="ARBA" id="ARBA00022806"/>
    </source>
</evidence>
<comment type="caution">
    <text evidence="12">The sequence shown here is derived from an EMBL/GenBank/DDBJ whole genome shotgun (WGS) entry which is preliminary data.</text>
</comment>
<dbReference type="SMART" id="SM00490">
    <property type="entry name" value="HELICc"/>
    <property type="match status" value="1"/>
</dbReference>
<dbReference type="Gene3D" id="3.40.50.300">
    <property type="entry name" value="P-loop containing nucleotide triphosphate hydrolases"/>
    <property type="match status" value="2"/>
</dbReference>
<dbReference type="InterPro" id="IPR050079">
    <property type="entry name" value="DEAD_box_RNA_helicase"/>
</dbReference>
<dbReference type="InterPro" id="IPR011545">
    <property type="entry name" value="DEAD/DEAH_box_helicase_dom"/>
</dbReference>
<evidence type="ECO:0000256" key="8">
    <source>
        <dbReference type="SAM" id="MobiDB-lite"/>
    </source>
</evidence>
<evidence type="ECO:0000259" key="10">
    <source>
        <dbReference type="PROSITE" id="PS51194"/>
    </source>
</evidence>
<dbReference type="AlphaFoldDB" id="A0A0G0WWS0"/>
<dbReference type="GO" id="GO:0005524">
    <property type="term" value="F:ATP binding"/>
    <property type="evidence" value="ECO:0007669"/>
    <property type="project" value="UniProtKB-KW"/>
</dbReference>
<accession>A0A0G0WWS0</accession>
<evidence type="ECO:0000256" key="4">
    <source>
        <dbReference type="ARBA" id="ARBA00022840"/>
    </source>
</evidence>
<feature type="short sequence motif" description="Q motif" evidence="6">
    <location>
        <begin position="10"/>
        <end position="38"/>
    </location>
</feature>
<feature type="region of interest" description="Disordered" evidence="8">
    <location>
        <begin position="379"/>
        <end position="415"/>
    </location>
</feature>
<dbReference type="PANTHER" id="PTHR47959">
    <property type="entry name" value="ATP-DEPENDENT RNA HELICASE RHLE-RELATED"/>
    <property type="match status" value="1"/>
</dbReference>
<evidence type="ECO:0000313" key="13">
    <source>
        <dbReference type="Proteomes" id="UP000033918"/>
    </source>
</evidence>
<dbReference type="CDD" id="cd00268">
    <property type="entry name" value="DEADc"/>
    <property type="match status" value="1"/>
</dbReference>
<dbReference type="InterPro" id="IPR001650">
    <property type="entry name" value="Helicase_C-like"/>
</dbReference>
<evidence type="ECO:0000256" key="6">
    <source>
        <dbReference type="PROSITE-ProRule" id="PRU00552"/>
    </source>
</evidence>
<dbReference type="GO" id="GO:0003724">
    <property type="term" value="F:RNA helicase activity"/>
    <property type="evidence" value="ECO:0007669"/>
    <property type="project" value="InterPro"/>
</dbReference>
<feature type="domain" description="Helicase ATP-binding" evidence="9">
    <location>
        <begin position="41"/>
        <end position="208"/>
    </location>
</feature>
<dbReference type="InterPro" id="IPR000629">
    <property type="entry name" value="RNA-helicase_DEAD-box_CS"/>
</dbReference>
<dbReference type="Pfam" id="PF00270">
    <property type="entry name" value="DEAD"/>
    <property type="match status" value="1"/>
</dbReference>
<feature type="compositionally biased region" description="Low complexity" evidence="8">
    <location>
        <begin position="383"/>
        <end position="401"/>
    </location>
</feature>
<evidence type="ECO:0000256" key="1">
    <source>
        <dbReference type="ARBA" id="ARBA00022741"/>
    </source>
</evidence>
<evidence type="ECO:0000256" key="7">
    <source>
        <dbReference type="RuleBase" id="RU000492"/>
    </source>
</evidence>
<gene>
    <name evidence="12" type="ORF">UU38_C0003G0147</name>
</gene>
<sequence>MINCGHLNTPDFYNLGIAPNILAVLDKLGFKIPTPIQKKSIPPAIEGKDLVGLAQTGTGKTLAFGIPMIQAALQKKRGLVILPTRELALQVEQTLHKIGIHIEVRTALLIGGEPMYRQLQALQKNPTIVLGTPGRIIDHLRQKTLSLKEVKILVLDEADRMLDMGFAPQLKTILNAVPRERQTMLFSATMPNEIVHLAHSYMKFPLRIEIAPSGTISAKVTQELFFISKPDKPRLLEKLLHEYHGSVLIFSRTKFGAKKIAAGIRTLGHAVTELHSNKSLSQRREALDGFKNGKYRILVATDIASRGIDVKGIELVLNYDLPDNAEDYIHRIGRTARAGAAGNAISFATLDQRGNVKNIERLMRAALPLRKLPELPPARLIASPSRPSFSRRSSGHPPSRSYGEPRKFSRSKWRR</sequence>
<dbReference type="Pfam" id="PF00271">
    <property type="entry name" value="Helicase_C"/>
    <property type="match status" value="1"/>
</dbReference>
<dbReference type="GO" id="GO:0003676">
    <property type="term" value="F:nucleic acid binding"/>
    <property type="evidence" value="ECO:0007669"/>
    <property type="project" value="InterPro"/>
</dbReference>
<protein>
    <submittedName>
        <fullName evidence="12">DEAD/DEAH box helicase domain protein</fullName>
    </submittedName>
</protein>
<dbReference type="SUPFAM" id="SSF52540">
    <property type="entry name" value="P-loop containing nucleoside triphosphate hydrolases"/>
    <property type="match status" value="1"/>
</dbReference>
<dbReference type="GO" id="GO:0005829">
    <property type="term" value="C:cytosol"/>
    <property type="evidence" value="ECO:0007669"/>
    <property type="project" value="TreeGrafter"/>
</dbReference>
<evidence type="ECO:0000256" key="5">
    <source>
        <dbReference type="ARBA" id="ARBA00038437"/>
    </source>
</evidence>
<comment type="similarity">
    <text evidence="5 7">Belongs to the DEAD box helicase family.</text>
</comment>
<dbReference type="PANTHER" id="PTHR47959:SF1">
    <property type="entry name" value="ATP-DEPENDENT RNA HELICASE DBPA"/>
    <property type="match status" value="1"/>
</dbReference>
<dbReference type="InterPro" id="IPR014014">
    <property type="entry name" value="RNA_helicase_DEAD_Q_motif"/>
</dbReference>
<keyword evidence="4 7" id="KW-0067">ATP-binding</keyword>
<dbReference type="CDD" id="cd18787">
    <property type="entry name" value="SF2_C_DEAD"/>
    <property type="match status" value="1"/>
</dbReference>
<feature type="domain" description="DEAD-box RNA helicase Q" evidence="11">
    <location>
        <begin position="10"/>
        <end position="38"/>
    </location>
</feature>
<dbReference type="PROSITE" id="PS51194">
    <property type="entry name" value="HELICASE_CTER"/>
    <property type="match status" value="1"/>
</dbReference>
<keyword evidence="3 7" id="KW-0347">Helicase</keyword>
<dbReference type="PROSITE" id="PS00039">
    <property type="entry name" value="DEAD_ATP_HELICASE"/>
    <property type="match status" value="1"/>
</dbReference>
<evidence type="ECO:0000259" key="11">
    <source>
        <dbReference type="PROSITE" id="PS51195"/>
    </source>
</evidence>
<organism evidence="12 13">
    <name type="scientific">Candidatus Wolfebacteria bacterium GW2011_GWB1_41_12</name>
    <dbReference type="NCBI Taxonomy" id="1619006"/>
    <lineage>
        <taxon>Bacteria</taxon>
        <taxon>Candidatus Wolfeibacteriota</taxon>
    </lineage>
</organism>
<dbReference type="SMART" id="SM00487">
    <property type="entry name" value="DEXDc"/>
    <property type="match status" value="1"/>
</dbReference>
<evidence type="ECO:0000259" key="9">
    <source>
        <dbReference type="PROSITE" id="PS51192"/>
    </source>
</evidence>
<keyword evidence="1 7" id="KW-0547">Nucleotide-binding</keyword>
<proteinExistence type="inferred from homology"/>
<dbReference type="PROSITE" id="PS51195">
    <property type="entry name" value="Q_MOTIF"/>
    <property type="match status" value="1"/>
</dbReference>
<evidence type="ECO:0000256" key="2">
    <source>
        <dbReference type="ARBA" id="ARBA00022801"/>
    </source>
</evidence>
<reference evidence="12 13" key="1">
    <citation type="journal article" date="2015" name="Nature">
        <title>rRNA introns, odd ribosomes, and small enigmatic genomes across a large radiation of phyla.</title>
        <authorList>
            <person name="Brown C.T."/>
            <person name="Hug L.A."/>
            <person name="Thomas B.C."/>
            <person name="Sharon I."/>
            <person name="Castelle C.J."/>
            <person name="Singh A."/>
            <person name="Wilkins M.J."/>
            <person name="Williams K.H."/>
            <person name="Banfield J.F."/>
        </authorList>
    </citation>
    <scope>NUCLEOTIDE SEQUENCE [LARGE SCALE GENOMIC DNA]</scope>
</reference>
<evidence type="ECO:0000313" key="12">
    <source>
        <dbReference type="EMBL" id="KKR88895.1"/>
    </source>
</evidence>
<feature type="domain" description="Helicase C-terminal" evidence="10">
    <location>
        <begin position="235"/>
        <end position="381"/>
    </location>
</feature>